<keyword evidence="3" id="KW-1185">Reference proteome</keyword>
<evidence type="ECO:0000256" key="1">
    <source>
        <dbReference type="SAM" id="MobiDB-lite"/>
    </source>
</evidence>
<accession>A0A918RM34</accession>
<comment type="caution">
    <text evidence="2">The sequence shown here is derived from an EMBL/GenBank/DDBJ whole genome shotgun (WGS) entry which is preliminary data.</text>
</comment>
<dbReference type="EMBL" id="BMZD01000006">
    <property type="protein sequence ID" value="GHA03598.1"/>
    <property type="molecule type" value="Genomic_DNA"/>
</dbReference>
<dbReference type="InterPro" id="IPR011990">
    <property type="entry name" value="TPR-like_helical_dom_sf"/>
</dbReference>
<dbReference type="AlphaFoldDB" id="A0A918RM34"/>
<organism evidence="2 3">
    <name type="scientific">Novosphingobium arvoryzae</name>
    <dbReference type="NCBI Taxonomy" id="1256514"/>
    <lineage>
        <taxon>Bacteria</taxon>
        <taxon>Pseudomonadati</taxon>
        <taxon>Pseudomonadota</taxon>
        <taxon>Alphaproteobacteria</taxon>
        <taxon>Sphingomonadales</taxon>
        <taxon>Sphingomonadaceae</taxon>
        <taxon>Novosphingobium</taxon>
    </lineage>
</organism>
<protein>
    <submittedName>
        <fullName evidence="2">Uncharacterized protein</fullName>
    </submittedName>
</protein>
<gene>
    <name evidence="2" type="ORF">GCM10011617_25900</name>
</gene>
<evidence type="ECO:0000313" key="2">
    <source>
        <dbReference type="EMBL" id="GHA03598.1"/>
    </source>
</evidence>
<reference evidence="2" key="2">
    <citation type="submission" date="2020-09" db="EMBL/GenBank/DDBJ databases">
        <authorList>
            <person name="Sun Q."/>
            <person name="Kim S."/>
        </authorList>
    </citation>
    <scope>NUCLEOTIDE SEQUENCE</scope>
    <source>
        <strain evidence="2">KCTC 32422</strain>
    </source>
</reference>
<dbReference type="Gene3D" id="1.25.40.10">
    <property type="entry name" value="Tetratricopeptide repeat domain"/>
    <property type="match status" value="1"/>
</dbReference>
<dbReference type="Proteomes" id="UP000634139">
    <property type="component" value="Unassembled WGS sequence"/>
</dbReference>
<feature type="region of interest" description="Disordered" evidence="1">
    <location>
        <begin position="75"/>
        <end position="103"/>
    </location>
</feature>
<name>A0A918RM34_9SPHN</name>
<sequence>MVAILAGGGAGGEVYAAPQNSVIGALNKAEQAQQQAEARKAAAARAAKLRALEEARAKAARQQAERAAAIARQEAARRSEEARREALAQETARRARREAEEANRRRIDERRQLCLRELELQNDRLSEARSNVAAQDFTRLTKVSGSTKNQSDIPEGELRLALSYLKMNQYDSAIDLITGSTALNTDLAKLILSKAYFGKALNIKYYSISLKDEKKSIPYLSKAKDALGKNPTGQLFSYRHYIDGYIAASGQQHTAAKKSFLASYKAGNDDAAYYISQSYPDLPLDGLPMTEISWLTKAEELGNTRARYKLDTSKNRLFLA</sequence>
<proteinExistence type="predicted"/>
<evidence type="ECO:0000313" key="3">
    <source>
        <dbReference type="Proteomes" id="UP000634139"/>
    </source>
</evidence>
<reference evidence="2" key="1">
    <citation type="journal article" date="2014" name="Int. J. Syst. Evol. Microbiol.">
        <title>Complete genome sequence of Corynebacterium casei LMG S-19264T (=DSM 44701T), isolated from a smear-ripened cheese.</title>
        <authorList>
            <consortium name="US DOE Joint Genome Institute (JGI-PGF)"/>
            <person name="Walter F."/>
            <person name="Albersmeier A."/>
            <person name="Kalinowski J."/>
            <person name="Ruckert C."/>
        </authorList>
    </citation>
    <scope>NUCLEOTIDE SEQUENCE</scope>
    <source>
        <strain evidence="2">KCTC 32422</strain>
    </source>
</reference>
<dbReference type="RefSeq" id="WP_189542228.1">
    <property type="nucleotide sequence ID" value="NZ_BMZD01000006.1"/>
</dbReference>